<evidence type="ECO:0000256" key="1">
    <source>
        <dbReference type="SAM" id="MobiDB-lite"/>
    </source>
</evidence>
<organism evidence="3 4">
    <name type="scientific">Periplaneta americana</name>
    <name type="common">American cockroach</name>
    <name type="synonym">Blatta americana</name>
    <dbReference type="NCBI Taxonomy" id="6978"/>
    <lineage>
        <taxon>Eukaryota</taxon>
        <taxon>Metazoa</taxon>
        <taxon>Ecdysozoa</taxon>
        <taxon>Arthropoda</taxon>
        <taxon>Hexapoda</taxon>
        <taxon>Insecta</taxon>
        <taxon>Pterygota</taxon>
        <taxon>Neoptera</taxon>
        <taxon>Polyneoptera</taxon>
        <taxon>Dictyoptera</taxon>
        <taxon>Blattodea</taxon>
        <taxon>Blattoidea</taxon>
        <taxon>Blattidae</taxon>
        <taxon>Blattinae</taxon>
        <taxon>Periplaneta</taxon>
    </lineage>
</organism>
<dbReference type="Proteomes" id="UP001148838">
    <property type="component" value="Unassembled WGS sequence"/>
</dbReference>
<dbReference type="EMBL" id="JAJSOF020000013">
    <property type="protein sequence ID" value="KAJ4443632.1"/>
    <property type="molecule type" value="Genomic_DNA"/>
</dbReference>
<name>A0ABQ8TCM3_PERAM</name>
<proteinExistence type="predicted"/>
<protein>
    <recommendedName>
        <fullName evidence="2">Parvovirus non-structural protein 1 helicase domain-containing protein</fullName>
    </recommendedName>
</protein>
<evidence type="ECO:0000313" key="3">
    <source>
        <dbReference type="EMBL" id="KAJ4443632.1"/>
    </source>
</evidence>
<evidence type="ECO:0000313" key="4">
    <source>
        <dbReference type="Proteomes" id="UP001148838"/>
    </source>
</evidence>
<gene>
    <name evidence="3" type="ORF">ANN_05306</name>
</gene>
<dbReference type="Gene3D" id="3.40.50.300">
    <property type="entry name" value="P-loop containing nucleotide triphosphate hydrolases"/>
    <property type="match status" value="1"/>
</dbReference>
<accession>A0ABQ8TCM3</accession>
<keyword evidence="4" id="KW-1185">Reference proteome</keyword>
<sequence>MAGLCEGGNEPPGSLKAIGTAVARDDYVAEVCRDVPLVDTFEVEHLSFQMLAYLLSLLEVLAEALVVSHNNRWAHELTLFYPILSYSILSHHTLSYTNLLCSELQYHTSPYYSYLILIYHILPYPTPLLYPILSYPVLPYPTLLYHILSYPTLPYLTLPYPMLPYPTLPDPILFYLTLIYPLLSHLTLPYSTLSCPILSYLTLLYPILSSPILPYPTLPNLILSYPTLPYSTQSYPLLSYLSVPCLEYCFLIITLEVATGVVSGSEHVSLSVLNCEETKINCLFFLGPSNSGKSFIAQDIAHHFITGYVTCANSLSEFTYENFLNKSLILLEEPFLTDGTCDDMKNILAGAQHGGSGDDDDDDDDGDDDDDDDDYITNNG</sequence>
<dbReference type="Pfam" id="PF01057">
    <property type="entry name" value="Parvo_NS1"/>
    <property type="match status" value="1"/>
</dbReference>
<dbReference type="SUPFAM" id="SSF52540">
    <property type="entry name" value="P-loop containing nucleoside triphosphate hydrolases"/>
    <property type="match status" value="1"/>
</dbReference>
<dbReference type="InterPro" id="IPR027417">
    <property type="entry name" value="P-loop_NTPase"/>
</dbReference>
<feature type="compositionally biased region" description="Acidic residues" evidence="1">
    <location>
        <begin position="357"/>
        <end position="380"/>
    </location>
</feature>
<comment type="caution">
    <text evidence="3">The sequence shown here is derived from an EMBL/GenBank/DDBJ whole genome shotgun (WGS) entry which is preliminary data.</text>
</comment>
<feature type="region of interest" description="Disordered" evidence="1">
    <location>
        <begin position="350"/>
        <end position="380"/>
    </location>
</feature>
<evidence type="ECO:0000259" key="2">
    <source>
        <dbReference type="Pfam" id="PF01057"/>
    </source>
</evidence>
<feature type="domain" description="Parvovirus non-structural protein 1 helicase" evidence="2">
    <location>
        <begin position="267"/>
        <end position="351"/>
    </location>
</feature>
<reference evidence="3 4" key="1">
    <citation type="journal article" date="2022" name="Allergy">
        <title>Genome assembly and annotation of Periplaneta americana reveal a comprehensive cockroach allergen profile.</title>
        <authorList>
            <person name="Wang L."/>
            <person name="Xiong Q."/>
            <person name="Saelim N."/>
            <person name="Wang L."/>
            <person name="Nong W."/>
            <person name="Wan A.T."/>
            <person name="Shi M."/>
            <person name="Liu X."/>
            <person name="Cao Q."/>
            <person name="Hui J.H.L."/>
            <person name="Sookrung N."/>
            <person name="Leung T.F."/>
            <person name="Tungtrongchitr A."/>
            <person name="Tsui S.K.W."/>
        </authorList>
    </citation>
    <scope>NUCLEOTIDE SEQUENCE [LARGE SCALE GENOMIC DNA]</scope>
    <source>
        <strain evidence="3">PWHHKU_190912</strain>
    </source>
</reference>
<dbReference type="InterPro" id="IPR001257">
    <property type="entry name" value="Parvovirus_NS1_helicase"/>
</dbReference>